<dbReference type="Proteomes" id="UP000503003">
    <property type="component" value="Chromosome 2"/>
</dbReference>
<keyword evidence="1" id="KW-1133">Transmembrane helix</keyword>
<dbReference type="KEGG" id="vzi:G5S32_17780"/>
<sequence>MKTRLLPIPLVLLTPIVLLVIVVFAGIYRFSISDEQIMAKFPSTIQQRDPIVQAVFGLNVPYPITVPVPDTPSYAFMESWDDQHRWVIGDYDSGRERGSVALDTQLMLKLEDVEENYRYVSVIRVSNQGSGVFNYLALFKYDELRSRMVMVSSQLLGDRIEVLSLTQNASQVTVSLLSHANNMAFSEAPTESVSILFSISEKYQLSTSN</sequence>
<proteinExistence type="predicted"/>
<name>A0A6G7CP07_9VIBR</name>
<reference evidence="2 3" key="1">
    <citation type="submission" date="2020-02" db="EMBL/GenBank/DDBJ databases">
        <title>A complete genome of a marine bacterium Vibrio sp. ZWAL4003 isolated from the mangrove sediment with the ability to degrade polysaccharides.</title>
        <authorList>
            <person name="Wu J."/>
            <person name="Qu W."/>
            <person name="Zeng R."/>
        </authorList>
    </citation>
    <scope>NUCLEOTIDE SEQUENCE [LARGE SCALE GENOMIC DNA]</scope>
    <source>
        <strain evidence="2 3">ZWAL4003</strain>
    </source>
</reference>
<gene>
    <name evidence="2" type="ORF">G5S32_17780</name>
</gene>
<keyword evidence="1" id="KW-0812">Transmembrane</keyword>
<evidence type="ECO:0000313" key="2">
    <source>
        <dbReference type="EMBL" id="QIH43832.1"/>
    </source>
</evidence>
<feature type="transmembrane region" description="Helical" evidence="1">
    <location>
        <begin position="6"/>
        <end position="28"/>
    </location>
</feature>
<dbReference type="AlphaFoldDB" id="A0A6G7CP07"/>
<organism evidence="2 3">
    <name type="scientific">Vibrio ziniensis</name>
    <dbReference type="NCBI Taxonomy" id="2711221"/>
    <lineage>
        <taxon>Bacteria</taxon>
        <taxon>Pseudomonadati</taxon>
        <taxon>Pseudomonadota</taxon>
        <taxon>Gammaproteobacteria</taxon>
        <taxon>Vibrionales</taxon>
        <taxon>Vibrionaceae</taxon>
        <taxon>Vibrio</taxon>
    </lineage>
</organism>
<dbReference type="EMBL" id="CP049332">
    <property type="protein sequence ID" value="QIH43832.1"/>
    <property type="molecule type" value="Genomic_DNA"/>
</dbReference>
<dbReference type="RefSeq" id="WP_165313498.1">
    <property type="nucleotide sequence ID" value="NZ_CP049332.1"/>
</dbReference>
<keyword evidence="3" id="KW-1185">Reference proteome</keyword>
<evidence type="ECO:0000256" key="1">
    <source>
        <dbReference type="SAM" id="Phobius"/>
    </source>
</evidence>
<protein>
    <submittedName>
        <fullName evidence="2">Uncharacterized protein</fullName>
    </submittedName>
</protein>
<accession>A0A6G7CP07</accession>
<evidence type="ECO:0000313" key="3">
    <source>
        <dbReference type="Proteomes" id="UP000503003"/>
    </source>
</evidence>
<keyword evidence="1" id="KW-0472">Membrane</keyword>